<organism evidence="1">
    <name type="scientific">marine sediment metagenome</name>
    <dbReference type="NCBI Taxonomy" id="412755"/>
    <lineage>
        <taxon>unclassified sequences</taxon>
        <taxon>metagenomes</taxon>
        <taxon>ecological metagenomes</taxon>
    </lineage>
</organism>
<comment type="caution">
    <text evidence="1">The sequence shown here is derived from an EMBL/GenBank/DDBJ whole genome shotgun (WGS) entry which is preliminary data.</text>
</comment>
<gene>
    <name evidence="1" type="ORF">LCGC14_1848530</name>
</gene>
<dbReference type="EMBL" id="LAZR01018537">
    <property type="protein sequence ID" value="KKL96037.1"/>
    <property type="molecule type" value="Genomic_DNA"/>
</dbReference>
<proteinExistence type="predicted"/>
<dbReference type="AlphaFoldDB" id="A0A0F9JAA8"/>
<name>A0A0F9JAA8_9ZZZZ</name>
<accession>A0A0F9JAA8</accession>
<reference evidence="1" key="1">
    <citation type="journal article" date="2015" name="Nature">
        <title>Complex archaea that bridge the gap between prokaryotes and eukaryotes.</title>
        <authorList>
            <person name="Spang A."/>
            <person name="Saw J.H."/>
            <person name="Jorgensen S.L."/>
            <person name="Zaremba-Niedzwiedzka K."/>
            <person name="Martijn J."/>
            <person name="Lind A.E."/>
            <person name="van Eijk R."/>
            <person name="Schleper C."/>
            <person name="Guy L."/>
            <person name="Ettema T.J."/>
        </authorList>
    </citation>
    <scope>NUCLEOTIDE SEQUENCE</scope>
</reference>
<evidence type="ECO:0000313" key="1">
    <source>
        <dbReference type="EMBL" id="KKL96037.1"/>
    </source>
</evidence>
<sequence length="126" mass="14123">MQATILIIRRDSSGNWLPPETYDLGEGKLTAVIALLEEEDPPMQPSPWEELYVTGGINLRSAPGVFNRIIGDLQEGDVIQISGRHTIAGWDADWSHVIKINDDPVEELTWCYLARTRAVHISDVRT</sequence>
<protein>
    <submittedName>
        <fullName evidence="1">Uncharacterized protein</fullName>
    </submittedName>
</protein>